<evidence type="ECO:0008006" key="3">
    <source>
        <dbReference type="Google" id="ProtNLM"/>
    </source>
</evidence>
<name>A0ABV5KQ83_9BACL</name>
<protein>
    <recommendedName>
        <fullName evidence="3">DUF2642 domain-containing protein</fullName>
    </recommendedName>
</protein>
<organism evidence="1 2">
    <name type="scientific">Paenibacillus aurantiacus</name>
    <dbReference type="NCBI Taxonomy" id="1936118"/>
    <lineage>
        <taxon>Bacteria</taxon>
        <taxon>Bacillati</taxon>
        <taxon>Bacillota</taxon>
        <taxon>Bacilli</taxon>
        <taxon>Bacillales</taxon>
        <taxon>Paenibacillaceae</taxon>
        <taxon>Paenibacillus</taxon>
    </lineage>
</organism>
<evidence type="ECO:0000313" key="1">
    <source>
        <dbReference type="EMBL" id="MFB9327349.1"/>
    </source>
</evidence>
<dbReference type="EMBL" id="JBHMDO010000024">
    <property type="protein sequence ID" value="MFB9327349.1"/>
    <property type="molecule type" value="Genomic_DNA"/>
</dbReference>
<dbReference type="RefSeq" id="WP_377495547.1">
    <property type="nucleotide sequence ID" value="NZ_JBHMDO010000024.1"/>
</dbReference>
<gene>
    <name evidence="1" type="ORF">ACFFSY_15585</name>
</gene>
<keyword evidence="2" id="KW-1185">Reference proteome</keyword>
<sequence>MKIIIREKELKALFDGLAGVLYGRSVVSGGGEQNEHPKAKLLKLLRALIRGADVPGVLESEPIERDPGLGMIQETMSRYQGRQAELTTQAGLVAGEIAAVGGDYVKIAESGGTYVLIPLEQIVSFHLNGKQVME</sequence>
<evidence type="ECO:0000313" key="2">
    <source>
        <dbReference type="Proteomes" id="UP001589747"/>
    </source>
</evidence>
<proteinExistence type="predicted"/>
<dbReference type="Proteomes" id="UP001589747">
    <property type="component" value="Unassembled WGS sequence"/>
</dbReference>
<comment type="caution">
    <text evidence="1">The sequence shown here is derived from an EMBL/GenBank/DDBJ whole genome shotgun (WGS) entry which is preliminary data.</text>
</comment>
<reference evidence="1 2" key="1">
    <citation type="submission" date="2024-09" db="EMBL/GenBank/DDBJ databases">
        <authorList>
            <person name="Sun Q."/>
            <person name="Mori K."/>
        </authorList>
    </citation>
    <scope>NUCLEOTIDE SEQUENCE [LARGE SCALE GENOMIC DNA]</scope>
    <source>
        <strain evidence="1 2">TISTR 2452</strain>
    </source>
</reference>
<accession>A0ABV5KQ83</accession>